<proteinExistence type="inferred from homology"/>
<dbReference type="Gene3D" id="3.90.1150.10">
    <property type="entry name" value="Aspartate Aminotransferase, domain 1"/>
    <property type="match status" value="1"/>
</dbReference>
<comment type="function">
    <text evidence="13">Catalyzes the transfer of the alpha-amino group from S-adenosyl-L-methionine (SAM) to 7-keto-8-aminopelargonic acid (KAPA) to form 7,8-diaminopelargonic acid (DAPA). It is the only aminotransferase known to utilize SAM as an amino donor.</text>
</comment>
<dbReference type="GO" id="GO:0009102">
    <property type="term" value="P:biotin biosynthetic process"/>
    <property type="evidence" value="ECO:0007669"/>
    <property type="project" value="UniProtKB-UniRule"/>
</dbReference>
<evidence type="ECO:0000256" key="9">
    <source>
        <dbReference type="ARBA" id="ARBA00022756"/>
    </source>
</evidence>
<reference evidence="14 15" key="1">
    <citation type="submission" date="2023-08" db="EMBL/GenBank/DDBJ databases">
        <title>Pleionea litopenaei sp. nov., isolated from stomach of juvenile Litopenaeus vannamei.</title>
        <authorList>
            <person name="Rho A.M."/>
            <person name="Hwang C.Y."/>
        </authorList>
    </citation>
    <scope>NUCLEOTIDE SEQUENCE [LARGE SCALE GENOMIC DNA]</scope>
    <source>
        <strain evidence="14 15">HL-JVS1</strain>
    </source>
</reference>
<feature type="binding site" evidence="13">
    <location>
        <position position="153"/>
    </location>
    <ligand>
        <name>substrate</name>
    </ligand>
</feature>
<dbReference type="NCBIfam" id="TIGR00508">
    <property type="entry name" value="bioA"/>
    <property type="match status" value="1"/>
</dbReference>
<feature type="binding site" evidence="13">
    <location>
        <position position="288"/>
    </location>
    <ligand>
        <name>substrate</name>
    </ligand>
</feature>
<dbReference type="PANTHER" id="PTHR42684">
    <property type="entry name" value="ADENOSYLMETHIONINE-8-AMINO-7-OXONONANOATE AMINOTRANSFERASE"/>
    <property type="match status" value="1"/>
</dbReference>
<accession>A0AA51RRF7</accession>
<feature type="binding site" evidence="13">
    <location>
        <begin position="324"/>
        <end position="325"/>
    </location>
    <ligand>
        <name>pyridoxal 5'-phosphate</name>
        <dbReference type="ChEBI" id="CHEBI:597326"/>
    </ligand>
</feature>
<keyword evidence="6 13" id="KW-0032">Aminotransferase</keyword>
<dbReference type="NCBIfam" id="NF005443">
    <property type="entry name" value="PRK07030.1"/>
    <property type="match status" value="1"/>
</dbReference>
<comment type="subcellular location">
    <subcellularLocation>
        <location evidence="2 13">Cytoplasm</location>
    </subcellularLocation>
</comment>
<evidence type="ECO:0000256" key="11">
    <source>
        <dbReference type="ARBA" id="ARBA00048449"/>
    </source>
</evidence>
<comment type="cofactor">
    <cofactor evidence="1 13">
        <name>pyridoxal 5'-phosphate</name>
        <dbReference type="ChEBI" id="CHEBI:597326"/>
    </cofactor>
</comment>
<dbReference type="PROSITE" id="PS00600">
    <property type="entry name" value="AA_TRANSFER_CLASS_3"/>
    <property type="match status" value="1"/>
</dbReference>
<dbReference type="Gene3D" id="3.40.640.10">
    <property type="entry name" value="Type I PLP-dependent aspartate aminotransferase-like (Major domain)"/>
    <property type="match status" value="1"/>
</dbReference>
<keyword evidence="15" id="KW-1185">Reference proteome</keyword>
<dbReference type="SUPFAM" id="SSF53383">
    <property type="entry name" value="PLP-dependent transferases"/>
    <property type="match status" value="1"/>
</dbReference>
<protein>
    <recommendedName>
        <fullName evidence="13">Adenosylmethionine-8-amino-7-oxononanoate aminotransferase</fullName>
        <ecNumber evidence="13">2.6.1.62</ecNumber>
    </recommendedName>
    <alternativeName>
        <fullName evidence="13">7,8-diamino-pelargonic acid aminotransferase</fullName>
        <shortName evidence="13">DAPA AT</shortName>
        <shortName evidence="13">DAPA aminotransferase</shortName>
    </alternativeName>
    <alternativeName>
        <fullName evidence="13">7,8-diaminononanoate synthase</fullName>
        <shortName evidence="13">DANS</shortName>
    </alternativeName>
    <alternativeName>
        <fullName evidence="13">Diaminopelargonic acid synthase</fullName>
    </alternativeName>
</protein>
<dbReference type="InterPro" id="IPR015422">
    <property type="entry name" value="PyrdxlP-dep_Trfase_small"/>
</dbReference>
<feature type="site" description="Participates in the substrate recognition with KAPA and in a stacking interaction with the adenine ring of SAM" evidence="13">
    <location>
        <position position="23"/>
    </location>
</feature>
<dbReference type="InterPro" id="IPR015424">
    <property type="entry name" value="PyrdxlP-dep_Trfase"/>
</dbReference>
<dbReference type="GO" id="GO:0004015">
    <property type="term" value="F:adenosylmethionine-8-amino-7-oxononanoate transaminase activity"/>
    <property type="evidence" value="ECO:0007669"/>
    <property type="project" value="UniProtKB-UniRule"/>
</dbReference>
<evidence type="ECO:0000256" key="4">
    <source>
        <dbReference type="ARBA" id="ARBA00011738"/>
    </source>
</evidence>
<evidence type="ECO:0000313" key="14">
    <source>
        <dbReference type="EMBL" id="WMS86235.1"/>
    </source>
</evidence>
<evidence type="ECO:0000256" key="3">
    <source>
        <dbReference type="ARBA" id="ARBA00005063"/>
    </source>
</evidence>
<keyword evidence="8 13" id="KW-0949">S-adenosyl-L-methionine</keyword>
<dbReference type="AlphaFoldDB" id="A0AA51RRF7"/>
<keyword evidence="10 13" id="KW-0663">Pyridoxal phosphate</keyword>
<keyword evidence="5 13" id="KW-0963">Cytoplasm</keyword>
<dbReference type="InterPro" id="IPR005814">
    <property type="entry name" value="Aminotrans_3"/>
</dbReference>
<evidence type="ECO:0000256" key="12">
    <source>
        <dbReference type="ARBA" id="ARBA00060970"/>
    </source>
</evidence>
<dbReference type="InterPro" id="IPR015421">
    <property type="entry name" value="PyrdxlP-dep_Trfase_major"/>
</dbReference>
<dbReference type="InterPro" id="IPR049704">
    <property type="entry name" value="Aminotrans_3_PPA_site"/>
</dbReference>
<comment type="subunit">
    <text evidence="4 13">Homodimer.</text>
</comment>
<comment type="catalytic activity">
    <reaction evidence="11 13">
        <text>(8S)-8-amino-7-oxononanoate + S-adenosyl-L-methionine = S-adenosyl-4-methylsulfanyl-2-oxobutanoate + (7R,8S)-7,8-diammoniononanoate</text>
        <dbReference type="Rhea" id="RHEA:16861"/>
        <dbReference type="ChEBI" id="CHEBI:16490"/>
        <dbReference type="ChEBI" id="CHEBI:59789"/>
        <dbReference type="ChEBI" id="CHEBI:149468"/>
        <dbReference type="ChEBI" id="CHEBI:149469"/>
        <dbReference type="EC" id="2.6.1.62"/>
    </reaction>
</comment>
<name>A0AA51RRF7_9GAMM</name>
<evidence type="ECO:0000256" key="8">
    <source>
        <dbReference type="ARBA" id="ARBA00022691"/>
    </source>
</evidence>
<gene>
    <name evidence="13" type="primary">bioA</name>
    <name evidence="14" type="ORF">Q9312_13500</name>
</gene>
<dbReference type="GO" id="GO:0005737">
    <property type="term" value="C:cytoplasm"/>
    <property type="evidence" value="ECO:0007669"/>
    <property type="project" value="UniProtKB-SubCell"/>
</dbReference>
<evidence type="ECO:0000256" key="2">
    <source>
        <dbReference type="ARBA" id="ARBA00004496"/>
    </source>
</evidence>
<evidence type="ECO:0000313" key="15">
    <source>
        <dbReference type="Proteomes" id="UP001239782"/>
    </source>
</evidence>
<evidence type="ECO:0000256" key="10">
    <source>
        <dbReference type="ARBA" id="ARBA00022898"/>
    </source>
</evidence>
<dbReference type="InterPro" id="IPR005815">
    <property type="entry name" value="BioA"/>
</dbReference>
<evidence type="ECO:0000256" key="6">
    <source>
        <dbReference type="ARBA" id="ARBA00022576"/>
    </source>
</evidence>
<dbReference type="Proteomes" id="UP001239782">
    <property type="component" value="Chromosome"/>
</dbReference>
<evidence type="ECO:0000256" key="7">
    <source>
        <dbReference type="ARBA" id="ARBA00022679"/>
    </source>
</evidence>
<dbReference type="FunFam" id="3.40.640.10:FF:000078">
    <property type="entry name" value="Adenosylmethionine-8-amino-7-oxononanoate aminotransferase"/>
    <property type="match status" value="1"/>
</dbReference>
<feature type="binding site" evidence="13">
    <location>
        <position position="418"/>
    </location>
    <ligand>
        <name>substrate</name>
    </ligand>
</feature>
<dbReference type="EMBL" id="CP133548">
    <property type="protein sequence ID" value="WMS86235.1"/>
    <property type="molecule type" value="Genomic_DNA"/>
</dbReference>
<dbReference type="Pfam" id="PF00202">
    <property type="entry name" value="Aminotran_3"/>
    <property type="match status" value="1"/>
</dbReference>
<evidence type="ECO:0000256" key="5">
    <source>
        <dbReference type="ARBA" id="ARBA00022490"/>
    </source>
</evidence>
<feature type="binding site" evidence="13">
    <location>
        <position position="60"/>
    </location>
    <ligand>
        <name>substrate</name>
    </ligand>
</feature>
<dbReference type="PANTHER" id="PTHR42684:SF17">
    <property type="entry name" value="ADENOSYLMETHIONINE-8-AMINO-7-OXONONANOATE AMINOTRANSFERASE"/>
    <property type="match status" value="1"/>
</dbReference>
<feature type="modified residue" description="N6-(pyridoxal phosphate)lysine" evidence="13">
    <location>
        <position position="288"/>
    </location>
</feature>
<feature type="binding site" evidence="13">
    <location>
        <position position="323"/>
    </location>
    <ligand>
        <name>substrate</name>
    </ligand>
</feature>
<keyword evidence="9 13" id="KW-0093">Biotin biosynthesis</keyword>
<feature type="binding site" evidence="13">
    <location>
        <begin position="120"/>
        <end position="121"/>
    </location>
    <ligand>
        <name>pyridoxal 5'-phosphate</name>
        <dbReference type="ChEBI" id="CHEBI:597326"/>
    </ligand>
</feature>
<dbReference type="NCBIfam" id="NF004624">
    <property type="entry name" value="PRK05964.1"/>
    <property type="match status" value="1"/>
</dbReference>
<dbReference type="HAMAP" id="MF_00834">
    <property type="entry name" value="BioA"/>
    <property type="match status" value="1"/>
</dbReference>
<evidence type="ECO:0000256" key="13">
    <source>
        <dbReference type="HAMAP-Rule" id="MF_00834"/>
    </source>
</evidence>
<keyword evidence="7 13" id="KW-0808">Transferase</keyword>
<dbReference type="KEGG" id="plei:Q9312_13500"/>
<sequence length="454" mass="51234">MPSHAPKARSLSQRDLDVIWHPCTQMKEHEQYPLLPMVRGEGVYLVDDQGQKYIDAVSSWWVNIFGHGRQEIREAVKAQVDQLEHVIFAGCSNLPAIELAEKLVAITPPSLNRVFYADCGSAAVEVALKMSFQYWKNVGEPQRTKFIALENGYHGETMGALSVGDVALYKETFGPLLFETIMAPSPDCFHREEGESWYDYSLRQADKMAELLERHHQETCAVILEPLVQCAGNMRMYHPVYLKRIRQLCDTYKVHLIFDEIAVGFGRTGTLFACEQADVEPDFMCVSKGITGGFLPLAAVLTSDRIYQAFYDEYSTLKGFLHSHSYTGNPIACAAGVATLSLFEQQPVLQNNQALIAKMAKATERFNEHPNVAEVRQTGMILAIEMVKNKAKKIPFDWRERRGIKVYQHALTRGALLRPLGNVIYFMPPYVITEDEIDHLAQVAWEGLDIAVND</sequence>
<dbReference type="GO" id="GO:0030170">
    <property type="term" value="F:pyridoxal phosphate binding"/>
    <property type="evidence" value="ECO:0007669"/>
    <property type="project" value="UniProtKB-UniRule"/>
</dbReference>
<feature type="binding site" evidence="13">
    <location>
        <position position="259"/>
    </location>
    <ligand>
        <name>pyridoxal 5'-phosphate</name>
        <dbReference type="ChEBI" id="CHEBI:597326"/>
    </ligand>
</feature>
<comment type="pathway">
    <text evidence="3 13">Cofactor biosynthesis; biotin biosynthesis; 7,8-diaminononanoate from 8-amino-7-oxononanoate (SAM route): step 1/1.</text>
</comment>
<comment type="similarity">
    <text evidence="12 13">Belongs to the class-III pyridoxal-phosphate-dependent aminotransferase family. BioA subfamily.</text>
</comment>
<evidence type="ECO:0000256" key="1">
    <source>
        <dbReference type="ARBA" id="ARBA00001933"/>
    </source>
</evidence>
<dbReference type="CDD" id="cd00610">
    <property type="entry name" value="OAT_like"/>
    <property type="match status" value="1"/>
</dbReference>
<dbReference type="RefSeq" id="WP_309201387.1">
    <property type="nucleotide sequence ID" value="NZ_CP133548.1"/>
</dbReference>
<organism evidence="14 15">
    <name type="scientific">Pleionea litopenaei</name>
    <dbReference type="NCBI Taxonomy" id="3070815"/>
    <lineage>
        <taxon>Bacteria</taxon>
        <taxon>Pseudomonadati</taxon>
        <taxon>Pseudomonadota</taxon>
        <taxon>Gammaproteobacteria</taxon>
        <taxon>Oceanospirillales</taxon>
        <taxon>Pleioneaceae</taxon>
        <taxon>Pleionea</taxon>
    </lineage>
</organism>
<dbReference type="EC" id="2.6.1.62" evidence="13"/>